<feature type="region of interest" description="Disordered" evidence="11">
    <location>
        <begin position="27"/>
        <end position="53"/>
    </location>
</feature>
<evidence type="ECO:0000259" key="12">
    <source>
        <dbReference type="PROSITE" id="PS50011"/>
    </source>
</evidence>
<evidence type="ECO:0000313" key="14">
    <source>
        <dbReference type="Proteomes" id="UP000281406"/>
    </source>
</evidence>
<feature type="binding site" evidence="10">
    <location>
        <position position="518"/>
    </location>
    <ligand>
        <name>ATP</name>
        <dbReference type="ChEBI" id="CHEBI:30616"/>
    </ligand>
</feature>
<feature type="domain" description="Protein kinase" evidence="12">
    <location>
        <begin position="489"/>
        <end position="745"/>
    </location>
</feature>
<comment type="catalytic activity">
    <reaction evidence="9">
        <text>L-seryl-[protein] + ATP = O-phospho-L-seryl-[protein] + ADP + H(+)</text>
        <dbReference type="Rhea" id="RHEA:17989"/>
        <dbReference type="Rhea" id="RHEA-COMP:9863"/>
        <dbReference type="Rhea" id="RHEA-COMP:11604"/>
        <dbReference type="ChEBI" id="CHEBI:15378"/>
        <dbReference type="ChEBI" id="CHEBI:29999"/>
        <dbReference type="ChEBI" id="CHEBI:30616"/>
        <dbReference type="ChEBI" id="CHEBI:83421"/>
        <dbReference type="ChEBI" id="CHEBI:456216"/>
        <dbReference type="EC" id="2.7.11.1"/>
    </reaction>
</comment>
<dbReference type="CDD" id="cd14005">
    <property type="entry name" value="STKc_PIM"/>
    <property type="match status" value="1"/>
</dbReference>
<sequence length="774" mass="84758">MGQLNSCCKPAIKDCDSVYKYHHCTPAQSSTSKVENHQHPIVDGKKERGRKEGAFKKKRRFWKWAFSHRRGGKKYLKTTSGQGSEENQGTEAAETPSDGPSAKSSDDHISLQHVILTAENHDRQDLCTSNPKVLPTGQPEADDNVLHVPVPEWSDNVLPTPIHSAFDWSTDVLPAPVCSASDWSADVQLTPLHSMPDWSADIFPTPDSSASDWSSDVEPTPVCSVPDLSVNILPTPLSSPSDSSTDILPAPVHSVPDRSGDVFTASVRSPSEWSSNIFPAPVHSWSDWSLDILPAPVCSASDWSADVQPTPLHSMPDWSADIFPTPDSSASDWSSDVKPTPVCSVPDLSVNILPTPLSSPSDSSTDILPAPVHSVPDRSADVFTASVRSPSDWSSNIFPAPVHSGSDWNLDVFPTSVRSVADRSINILQTPAPTASDWSVNILKAPARSVSDWSVDVLQTSISTTEDLVSLENDGKVATRIEVINSRHYKIGNLLGEGGFGAVYEGSRLEDGIKVAVKFVTKTENVVYISIPGHPKPLPVEVALLILANEGPRVSEIIELLDWQDRPNDYIMVLERPSPCEDLFGVAERHGGCIDEELAQVVMRQATHAALMCCQRGVLHGDIKLENLLFNEDTFEVKLIDFGCGDLLFNSPYNLFIGTDLYCPPEYTMEGQYHGEPATVWSLGVLLFALVCGDYPSETDLDVINANLWSKSGLSKECCHLIDCLLQYNPEQRIQLDKILLHDWLQSAYRKPIPDLMKSTDHIKTNVVSISVLE</sequence>
<dbReference type="InterPro" id="IPR011009">
    <property type="entry name" value="Kinase-like_dom_sf"/>
</dbReference>
<evidence type="ECO:0000256" key="3">
    <source>
        <dbReference type="ARBA" id="ARBA00022527"/>
    </source>
</evidence>
<dbReference type="Gene3D" id="3.30.200.20">
    <property type="entry name" value="Phosphorylase Kinase, domain 1"/>
    <property type="match status" value="1"/>
</dbReference>
<dbReference type="FunFam" id="1.10.510.10:FF:000392">
    <property type="entry name" value="Pim proto-oncogene, serine/threonine kinase,-related 152"/>
    <property type="match status" value="1"/>
</dbReference>
<dbReference type="Gene3D" id="1.10.510.10">
    <property type="entry name" value="Transferase(Phosphotransferase) domain 1"/>
    <property type="match status" value="1"/>
</dbReference>
<keyword evidence="3" id="KW-0723">Serine/threonine-protein kinase</keyword>
<comment type="similarity">
    <text evidence="1">Belongs to the protein kinase superfamily. CAMK Ser/Thr protein kinase family. PIM subfamily.</text>
</comment>
<feature type="compositionally biased region" description="Basic and acidic residues" evidence="11">
    <location>
        <begin position="34"/>
        <end position="53"/>
    </location>
</feature>
<gene>
    <name evidence="13" type="ORF">DPX16_15496</name>
</gene>
<evidence type="ECO:0000256" key="10">
    <source>
        <dbReference type="PROSITE-ProRule" id="PRU10141"/>
    </source>
</evidence>
<evidence type="ECO:0000256" key="1">
    <source>
        <dbReference type="ARBA" id="ARBA00005505"/>
    </source>
</evidence>
<evidence type="ECO:0000256" key="5">
    <source>
        <dbReference type="ARBA" id="ARBA00022741"/>
    </source>
</evidence>
<keyword evidence="6 13" id="KW-0418">Kinase</keyword>
<dbReference type="PROSITE" id="PS50011">
    <property type="entry name" value="PROTEIN_KINASE_DOM"/>
    <property type="match status" value="1"/>
</dbReference>
<accession>A0A3N0XD77</accession>
<evidence type="ECO:0000256" key="9">
    <source>
        <dbReference type="ARBA" id="ARBA00048679"/>
    </source>
</evidence>
<protein>
    <recommendedName>
        <fullName evidence="2">non-specific serine/threonine protein kinase</fullName>
        <ecNumber evidence="2">2.7.11.1</ecNumber>
    </recommendedName>
</protein>
<evidence type="ECO:0000256" key="4">
    <source>
        <dbReference type="ARBA" id="ARBA00022679"/>
    </source>
</evidence>
<dbReference type="GO" id="GO:0004674">
    <property type="term" value="F:protein serine/threonine kinase activity"/>
    <property type="evidence" value="ECO:0007669"/>
    <property type="project" value="UniProtKB-KW"/>
</dbReference>
<feature type="compositionally biased region" description="Polar residues" evidence="11">
    <location>
        <begin position="77"/>
        <end position="90"/>
    </location>
</feature>
<proteinExistence type="inferred from homology"/>
<dbReference type="GO" id="GO:0005524">
    <property type="term" value="F:ATP binding"/>
    <property type="evidence" value="ECO:0007669"/>
    <property type="project" value="UniProtKB-UniRule"/>
</dbReference>
<dbReference type="InterPro" id="IPR051138">
    <property type="entry name" value="PIM_Ser/Thr_kinase"/>
</dbReference>
<evidence type="ECO:0000256" key="8">
    <source>
        <dbReference type="ARBA" id="ARBA00047899"/>
    </source>
</evidence>
<dbReference type="GO" id="GO:0007346">
    <property type="term" value="P:regulation of mitotic cell cycle"/>
    <property type="evidence" value="ECO:0007669"/>
    <property type="project" value="TreeGrafter"/>
</dbReference>
<dbReference type="PANTHER" id="PTHR22984:SF11">
    <property type="entry name" value="AURORA KINASE-RELATED"/>
    <property type="match status" value="1"/>
</dbReference>
<reference evidence="13 14" key="1">
    <citation type="submission" date="2018-10" db="EMBL/GenBank/DDBJ databases">
        <title>Genome assembly for a Yunnan-Guizhou Plateau 3E fish, Anabarilius grahami (Regan), and its evolutionary and genetic applications.</title>
        <authorList>
            <person name="Jiang W."/>
        </authorList>
    </citation>
    <scope>NUCLEOTIDE SEQUENCE [LARGE SCALE GENOMIC DNA]</scope>
    <source>
        <strain evidence="13">AG-KIZ</strain>
        <tissue evidence="13">Muscle</tissue>
    </source>
</reference>
<dbReference type="EC" id="2.7.11.1" evidence="2"/>
<dbReference type="Pfam" id="PF00069">
    <property type="entry name" value="Pkinase"/>
    <property type="match status" value="1"/>
</dbReference>
<keyword evidence="7 10" id="KW-0067">ATP-binding</keyword>
<dbReference type="SMART" id="SM00220">
    <property type="entry name" value="S_TKc"/>
    <property type="match status" value="1"/>
</dbReference>
<organism evidence="13 14">
    <name type="scientific">Anabarilius grahami</name>
    <name type="common">Kanglang fish</name>
    <name type="synonym">Barilius grahami</name>
    <dbReference type="NCBI Taxonomy" id="495550"/>
    <lineage>
        <taxon>Eukaryota</taxon>
        <taxon>Metazoa</taxon>
        <taxon>Chordata</taxon>
        <taxon>Craniata</taxon>
        <taxon>Vertebrata</taxon>
        <taxon>Euteleostomi</taxon>
        <taxon>Actinopterygii</taxon>
        <taxon>Neopterygii</taxon>
        <taxon>Teleostei</taxon>
        <taxon>Ostariophysi</taxon>
        <taxon>Cypriniformes</taxon>
        <taxon>Xenocyprididae</taxon>
        <taxon>Xenocypridinae</taxon>
        <taxon>Xenocypridinae incertae sedis</taxon>
        <taxon>Anabarilius</taxon>
    </lineage>
</organism>
<name>A0A3N0XD77_ANAGA</name>
<evidence type="ECO:0000256" key="7">
    <source>
        <dbReference type="ARBA" id="ARBA00022840"/>
    </source>
</evidence>
<dbReference type="InterPro" id="IPR017441">
    <property type="entry name" value="Protein_kinase_ATP_BS"/>
</dbReference>
<evidence type="ECO:0000256" key="2">
    <source>
        <dbReference type="ARBA" id="ARBA00012513"/>
    </source>
</evidence>
<dbReference type="GO" id="GO:0043066">
    <property type="term" value="P:negative regulation of apoptotic process"/>
    <property type="evidence" value="ECO:0007669"/>
    <property type="project" value="TreeGrafter"/>
</dbReference>
<dbReference type="PANTHER" id="PTHR22984">
    <property type="entry name" value="SERINE/THREONINE-PROTEIN KINASE PIM"/>
    <property type="match status" value="1"/>
</dbReference>
<dbReference type="PROSITE" id="PS00108">
    <property type="entry name" value="PROTEIN_KINASE_ST"/>
    <property type="match status" value="1"/>
</dbReference>
<feature type="region of interest" description="Disordered" evidence="11">
    <location>
        <begin position="73"/>
        <end position="107"/>
    </location>
</feature>
<dbReference type="InterPro" id="IPR000719">
    <property type="entry name" value="Prot_kinase_dom"/>
</dbReference>
<comment type="caution">
    <text evidence="13">The sequence shown here is derived from an EMBL/GenBank/DDBJ whole genome shotgun (WGS) entry which is preliminary data.</text>
</comment>
<dbReference type="AlphaFoldDB" id="A0A3N0XD77"/>
<keyword evidence="14" id="KW-1185">Reference proteome</keyword>
<dbReference type="EMBL" id="RJVU01080398">
    <property type="protein sequence ID" value="ROI15055.1"/>
    <property type="molecule type" value="Genomic_DNA"/>
</dbReference>
<dbReference type="FunFam" id="3.30.200.20:FF:000246">
    <property type="entry name" value="Pim proto-oncogene, serine/threonine kinase,-related 152"/>
    <property type="match status" value="1"/>
</dbReference>
<evidence type="ECO:0000313" key="13">
    <source>
        <dbReference type="EMBL" id="ROI15055.1"/>
    </source>
</evidence>
<evidence type="ECO:0000256" key="11">
    <source>
        <dbReference type="SAM" id="MobiDB-lite"/>
    </source>
</evidence>
<keyword evidence="5 10" id="KW-0547">Nucleotide-binding</keyword>
<evidence type="ECO:0000256" key="6">
    <source>
        <dbReference type="ARBA" id="ARBA00022777"/>
    </source>
</evidence>
<comment type="catalytic activity">
    <reaction evidence="8">
        <text>L-threonyl-[protein] + ATP = O-phospho-L-threonyl-[protein] + ADP + H(+)</text>
        <dbReference type="Rhea" id="RHEA:46608"/>
        <dbReference type="Rhea" id="RHEA-COMP:11060"/>
        <dbReference type="Rhea" id="RHEA-COMP:11605"/>
        <dbReference type="ChEBI" id="CHEBI:15378"/>
        <dbReference type="ChEBI" id="CHEBI:30013"/>
        <dbReference type="ChEBI" id="CHEBI:30616"/>
        <dbReference type="ChEBI" id="CHEBI:61977"/>
        <dbReference type="ChEBI" id="CHEBI:456216"/>
        <dbReference type="EC" id="2.7.11.1"/>
    </reaction>
</comment>
<dbReference type="PROSITE" id="PS00107">
    <property type="entry name" value="PROTEIN_KINASE_ATP"/>
    <property type="match status" value="1"/>
</dbReference>
<dbReference type="GO" id="GO:0005737">
    <property type="term" value="C:cytoplasm"/>
    <property type="evidence" value="ECO:0007669"/>
    <property type="project" value="TreeGrafter"/>
</dbReference>
<dbReference type="OrthoDB" id="8676177at2759"/>
<dbReference type="Proteomes" id="UP000281406">
    <property type="component" value="Unassembled WGS sequence"/>
</dbReference>
<dbReference type="SUPFAM" id="SSF56112">
    <property type="entry name" value="Protein kinase-like (PK-like)"/>
    <property type="match status" value="1"/>
</dbReference>
<keyword evidence="4" id="KW-0808">Transferase</keyword>
<dbReference type="InterPro" id="IPR008271">
    <property type="entry name" value="Ser/Thr_kinase_AS"/>
</dbReference>